<evidence type="ECO:0008006" key="3">
    <source>
        <dbReference type="Google" id="ProtNLM"/>
    </source>
</evidence>
<evidence type="ECO:0000313" key="1">
    <source>
        <dbReference type="EMBL" id="OAS15071.1"/>
    </source>
</evidence>
<comment type="caution">
    <text evidence="1">The sequence shown here is derived from an EMBL/GenBank/DDBJ whole genome shotgun (WGS) entry which is preliminary data.</text>
</comment>
<protein>
    <recommendedName>
        <fullName evidence="3">YtkA-like domain-containing protein</fullName>
    </recommendedName>
</protein>
<proteinExistence type="predicted"/>
<dbReference type="OrthoDB" id="2613301at2"/>
<dbReference type="STRING" id="1850517.A8708_22330"/>
<dbReference type="EMBL" id="LYPB01000085">
    <property type="protein sequence ID" value="OAS15071.1"/>
    <property type="molecule type" value="Genomic_DNA"/>
</dbReference>
<evidence type="ECO:0000313" key="2">
    <source>
        <dbReference type="Proteomes" id="UP000078454"/>
    </source>
</evidence>
<organism evidence="1 2">
    <name type="scientific">Paenibacillus oryzisoli</name>
    <dbReference type="NCBI Taxonomy" id="1850517"/>
    <lineage>
        <taxon>Bacteria</taxon>
        <taxon>Bacillati</taxon>
        <taxon>Bacillota</taxon>
        <taxon>Bacilli</taxon>
        <taxon>Bacillales</taxon>
        <taxon>Paenibacillaceae</taxon>
        <taxon>Paenibacillus</taxon>
    </lineage>
</organism>
<dbReference type="RefSeq" id="WP_068668618.1">
    <property type="nucleotide sequence ID" value="NZ_LYPB01000085.1"/>
</dbReference>
<name>A0A198A224_9BACL</name>
<sequence>MNKRLQRVMLWGFILLWSAVLPGCTAKIAETGENGLRAHLTVDMHLPKQLELNTKRDYSIEILKNNEPQKNAEQAEFVFWPEGNKEAAITLKATETAPGMYSVSHSIEKEGIYLVQSRVSVKNEKVYPIKRFAVGATAVEQLIQMESAKESSEDSHSGHH</sequence>
<gene>
    <name evidence="1" type="ORF">A8708_22330</name>
</gene>
<dbReference type="Proteomes" id="UP000078454">
    <property type="component" value="Unassembled WGS sequence"/>
</dbReference>
<accession>A0A198A224</accession>
<reference evidence="1 2" key="1">
    <citation type="submission" date="2016-05" db="EMBL/GenBank/DDBJ databases">
        <title>Paenibacillus sp. 1ZS3-15 nov., isolated from the rhizosphere soil.</title>
        <authorList>
            <person name="Zhang X.X."/>
            <person name="Zhang J."/>
        </authorList>
    </citation>
    <scope>NUCLEOTIDE SEQUENCE [LARGE SCALE GENOMIC DNA]</scope>
    <source>
        <strain evidence="1 2">1ZS3-15</strain>
    </source>
</reference>
<keyword evidence="2" id="KW-1185">Reference proteome</keyword>
<dbReference type="AlphaFoldDB" id="A0A198A224"/>